<accession>X1PJE1</accession>
<gene>
    <name evidence="1" type="ORF">S06H3_50361</name>
</gene>
<evidence type="ECO:0000313" key="1">
    <source>
        <dbReference type="EMBL" id="GAI42641.1"/>
    </source>
</evidence>
<comment type="caution">
    <text evidence="1">The sequence shown here is derived from an EMBL/GenBank/DDBJ whole genome shotgun (WGS) entry which is preliminary data.</text>
</comment>
<proteinExistence type="predicted"/>
<protein>
    <submittedName>
        <fullName evidence="1">Uncharacterized protein</fullName>
    </submittedName>
</protein>
<dbReference type="EMBL" id="BARV01031881">
    <property type="protein sequence ID" value="GAI42641.1"/>
    <property type="molecule type" value="Genomic_DNA"/>
</dbReference>
<name>X1PJE1_9ZZZZ</name>
<dbReference type="AlphaFoldDB" id="X1PJE1"/>
<feature type="non-terminal residue" evidence="1">
    <location>
        <position position="252"/>
    </location>
</feature>
<reference evidence="1" key="1">
    <citation type="journal article" date="2014" name="Front. Microbiol.">
        <title>High frequency of phylogenetically diverse reductive dehalogenase-homologous genes in deep subseafloor sedimentary metagenomes.</title>
        <authorList>
            <person name="Kawai M."/>
            <person name="Futagami T."/>
            <person name="Toyoda A."/>
            <person name="Takaki Y."/>
            <person name="Nishi S."/>
            <person name="Hori S."/>
            <person name="Arai W."/>
            <person name="Tsubouchi T."/>
            <person name="Morono Y."/>
            <person name="Uchiyama I."/>
            <person name="Ito T."/>
            <person name="Fujiyama A."/>
            <person name="Inagaki F."/>
            <person name="Takami H."/>
        </authorList>
    </citation>
    <scope>NUCLEOTIDE SEQUENCE</scope>
    <source>
        <strain evidence="1">Expedition CK06-06</strain>
    </source>
</reference>
<feature type="non-terminal residue" evidence="1">
    <location>
        <position position="1"/>
    </location>
</feature>
<sequence>GRIMPSESQGASNVDIAIHGEGATRRGQRLTISNREVSKLSFFIARLGSVDPGGVRFRIRKVSDDSILASKALTAGLTTSFAWVEVTFDTPVTINEEVRILVEKTTGNSSNCVRIRFQDSDVKAGEVWTAYSEPPYSDNAYRDMAYIYTYEIVPPPVTAPTITAQPATSIEVTTARSNGEVTDNGGENPTVHIYWGTSDGQTTPGNWDHDENLGVKAFVTYQGYCPCTSFSDRSIYLIQGLITGAEIATKLS</sequence>
<organism evidence="1">
    <name type="scientific">marine sediment metagenome</name>
    <dbReference type="NCBI Taxonomy" id="412755"/>
    <lineage>
        <taxon>unclassified sequences</taxon>
        <taxon>metagenomes</taxon>
        <taxon>ecological metagenomes</taxon>
    </lineage>
</organism>